<evidence type="ECO:0000313" key="1">
    <source>
        <dbReference type="EMBL" id="ALG10387.1"/>
    </source>
</evidence>
<proteinExistence type="predicted"/>
<name>A0A0N9HY60_9PSEU</name>
<gene>
    <name evidence="1" type="ORF">AOZ06_28965</name>
</gene>
<organism evidence="1 2">
    <name type="scientific">Kibdelosporangium phytohabitans</name>
    <dbReference type="NCBI Taxonomy" id="860235"/>
    <lineage>
        <taxon>Bacteria</taxon>
        <taxon>Bacillati</taxon>
        <taxon>Actinomycetota</taxon>
        <taxon>Actinomycetes</taxon>
        <taxon>Pseudonocardiales</taxon>
        <taxon>Pseudonocardiaceae</taxon>
        <taxon>Kibdelosporangium</taxon>
    </lineage>
</organism>
<reference evidence="1 2" key="1">
    <citation type="submission" date="2015-07" db="EMBL/GenBank/DDBJ databases">
        <title>Genome sequencing of Kibdelosporangium phytohabitans.</title>
        <authorList>
            <person name="Qin S."/>
            <person name="Xing K."/>
        </authorList>
    </citation>
    <scope>NUCLEOTIDE SEQUENCE [LARGE SCALE GENOMIC DNA]</scope>
    <source>
        <strain evidence="1 2">KLBMP1111</strain>
    </source>
</reference>
<keyword evidence="2" id="KW-1185">Reference proteome</keyword>
<protein>
    <submittedName>
        <fullName evidence="1">Uncharacterized protein</fullName>
    </submittedName>
</protein>
<dbReference type="EMBL" id="CP012752">
    <property type="protein sequence ID" value="ALG10387.1"/>
    <property type="molecule type" value="Genomic_DNA"/>
</dbReference>
<dbReference type="AlphaFoldDB" id="A0A0N9HY60"/>
<dbReference type="KEGG" id="kphy:AOZ06_28965"/>
<dbReference type="Proteomes" id="UP000063699">
    <property type="component" value="Chromosome"/>
</dbReference>
<evidence type="ECO:0000313" key="2">
    <source>
        <dbReference type="Proteomes" id="UP000063699"/>
    </source>
</evidence>
<accession>A0A0N9HY60</accession>
<sequence>MAAAPAGGSVTVGDGEYWALPARYPAKSPYGGLNQIWGPAITWSPTTDMHWVGAFWRDLNTADGVYNWAKLESGNSANSYSLKQLETAGRTALIWTALGTVDNAGKWLAPQWVLDKCAAAGKPVKVINRVTDAGPKPWGLALWEECPRAEVKRFITQMFGRYRGDARVKYAYATTFNDGEFWMPADVYRDAESKGLTPEILRTYAKDVIDSWVAALGVQKVVWTHGGTWDLPGSAGSAETDWVNNYALRTLGTQLREGNGESVSANLSQPGIGQDLVVVRPAPIGAQPSQSHHYLTAKTVHEMGRAGMSFYGNEFEIAKLAGVFGNYEYYRMAVLNMLRKGHNWAVFPHELRTGTNDAAHPQFAVLRDYFRQSAGYPVDKSPDAWAALHMFYDGCYNGTRRYHNYEKFLVQRDVEPGGRTIVTQQHTWAPDQYGFCKVGEGGSTQPAVTYFARRTDHASGNDYIYFDVDNRFSPATDRAFRIAVTYYDTGTARWNLQYSTTAAAVVATPAVTNTNSGALKTAIFTLTDASLRAALPGAMDFRIHNGGSADVAVRSVRVIRGGA</sequence>